<dbReference type="KEGG" id="mros:EHO51_19505"/>
<protein>
    <recommendedName>
        <fullName evidence="3">DUF3617 family protein</fullName>
    </recommendedName>
</protein>
<reference evidence="1 2" key="1">
    <citation type="submission" date="2018-11" db="EMBL/GenBank/DDBJ databases">
        <title>Genome squencing of methanotrophic bacteria isolated from alkaline groundwater in Korea.</title>
        <authorList>
            <person name="Nguyen L.N."/>
        </authorList>
    </citation>
    <scope>NUCLEOTIDE SEQUENCE [LARGE SCALE GENOMIC DNA]</scope>
    <source>
        <strain evidence="1 2">GW6</strain>
        <plasmid evidence="2">pgw6_2</plasmid>
    </source>
</reference>
<keyword evidence="1" id="KW-0614">Plasmid</keyword>
<dbReference type="Proteomes" id="UP000273982">
    <property type="component" value="Plasmid pGW6_2"/>
</dbReference>
<organism evidence="1 2">
    <name type="scientific">Methylocystis rosea</name>
    <dbReference type="NCBI Taxonomy" id="173366"/>
    <lineage>
        <taxon>Bacteria</taxon>
        <taxon>Pseudomonadati</taxon>
        <taxon>Pseudomonadota</taxon>
        <taxon>Alphaproteobacteria</taxon>
        <taxon>Hyphomicrobiales</taxon>
        <taxon>Methylocystaceae</taxon>
        <taxon>Methylocystis</taxon>
    </lineage>
</organism>
<dbReference type="AlphaFoldDB" id="A0A3G8MAT4"/>
<geneLocation type="plasmid" evidence="2">
    <name>pgw6_2</name>
</geneLocation>
<accession>A0A3G8MAT4</accession>
<dbReference type="EMBL" id="CP034088">
    <property type="protein sequence ID" value="AZG79003.1"/>
    <property type="molecule type" value="Genomic_DNA"/>
</dbReference>
<evidence type="ECO:0008006" key="3">
    <source>
        <dbReference type="Google" id="ProtNLM"/>
    </source>
</evidence>
<name>A0A3G8MAT4_9HYPH</name>
<evidence type="ECO:0000313" key="2">
    <source>
        <dbReference type="Proteomes" id="UP000273982"/>
    </source>
</evidence>
<sequence length="146" mass="15599">MTPPRRRAASSALARNAKEIVMSAATAIALLVPLAHPLAQAHSLGSLQPGLYLPEKTSCDFIGGANTVDFDGKNLSGHYQMCVTQPSASSTYKSTCVEAQGQDFSTLTESKVLASPDRFQVTQKIVVTSSRSFDLNGVKYRFCGGR</sequence>
<gene>
    <name evidence="1" type="ORF">EHO51_19505</name>
</gene>
<proteinExistence type="predicted"/>
<dbReference type="RefSeq" id="WP_124740508.1">
    <property type="nucleotide sequence ID" value="NZ_CP034088.1"/>
</dbReference>
<evidence type="ECO:0000313" key="1">
    <source>
        <dbReference type="EMBL" id="AZG79003.1"/>
    </source>
</evidence>